<keyword evidence="2" id="KW-1185">Reference proteome</keyword>
<dbReference type="EMBL" id="VZIZ01000013">
    <property type="protein sequence ID" value="KAF0569014.1"/>
    <property type="molecule type" value="Genomic_DNA"/>
</dbReference>
<comment type="caution">
    <text evidence="1">The sequence shown here is derived from an EMBL/GenBank/DDBJ whole genome shotgun (WGS) entry which is preliminary data.</text>
</comment>
<reference evidence="1 2" key="1">
    <citation type="submission" date="2019-09" db="EMBL/GenBank/DDBJ databases">
        <title>Draft genome sequence of Psychrobacter nivimaris LAMA 639, in search for biotechnological relevant genes.</title>
        <authorList>
            <person name="Lima A.O.S."/>
            <person name="Staloch B.E.K."/>
            <person name="Freitas R.C."/>
            <person name="Niero H."/>
            <person name="Silva M.A.C."/>
        </authorList>
    </citation>
    <scope>NUCLEOTIDE SEQUENCE [LARGE SCALE GENOMIC DNA]</scope>
    <source>
        <strain evidence="1 2">LAMA 639</strain>
    </source>
</reference>
<organism evidence="1 2">
    <name type="scientific">Psychrobacter nivimaris</name>
    <dbReference type="NCBI Taxonomy" id="281738"/>
    <lineage>
        <taxon>Bacteria</taxon>
        <taxon>Pseudomonadati</taxon>
        <taxon>Pseudomonadota</taxon>
        <taxon>Gammaproteobacteria</taxon>
        <taxon>Moraxellales</taxon>
        <taxon>Moraxellaceae</taxon>
        <taxon>Psychrobacter</taxon>
    </lineage>
</organism>
<evidence type="ECO:0000313" key="2">
    <source>
        <dbReference type="Proteomes" id="UP000471465"/>
    </source>
</evidence>
<dbReference type="Proteomes" id="UP000471465">
    <property type="component" value="Unassembled WGS sequence"/>
</dbReference>
<protein>
    <submittedName>
        <fullName evidence="1">Uncharacterized protein</fullName>
    </submittedName>
</protein>
<name>A0A6N7BZG8_9GAMM</name>
<accession>A0A6N7BZG8</accession>
<proteinExistence type="predicted"/>
<sequence>MRLTINYGQLTTHNRLYNSIHDNSHLISKKQKTQRLGWV</sequence>
<gene>
    <name evidence="1" type="ORF">FQV37_205</name>
</gene>
<evidence type="ECO:0000313" key="1">
    <source>
        <dbReference type="EMBL" id="KAF0569014.1"/>
    </source>
</evidence>
<dbReference type="AlphaFoldDB" id="A0A6N7BZG8"/>